<dbReference type="PIRSF" id="PIRSF017385">
    <property type="entry name" value="CtaF"/>
    <property type="match status" value="1"/>
</dbReference>
<dbReference type="InterPro" id="IPR021050">
    <property type="entry name" value="Cyt_c_oxidase_su4_actinobac"/>
</dbReference>
<accession>A0A6J5ZSJ8</accession>
<comment type="subcellular location">
    <subcellularLocation>
        <location evidence="1">Cell membrane</location>
        <topology evidence="1">Multi-pass membrane protein</topology>
    </subcellularLocation>
</comment>
<dbReference type="GO" id="GO:0022900">
    <property type="term" value="P:electron transport chain"/>
    <property type="evidence" value="ECO:0007669"/>
    <property type="project" value="InterPro"/>
</dbReference>
<dbReference type="EMBL" id="CAESAJ010000217">
    <property type="protein sequence ID" value="CAB4345055.1"/>
    <property type="molecule type" value="Genomic_DNA"/>
</dbReference>
<reference evidence="8" key="1">
    <citation type="submission" date="2020-05" db="EMBL/GenBank/DDBJ databases">
        <authorList>
            <person name="Chiriac C."/>
            <person name="Salcher M."/>
            <person name="Ghai R."/>
            <person name="Kavagutti S V."/>
        </authorList>
    </citation>
    <scope>NUCLEOTIDE SEQUENCE</scope>
</reference>
<gene>
    <name evidence="8" type="ORF">UFOPK3770_01369</name>
</gene>
<keyword evidence="5 7" id="KW-0472">Membrane</keyword>
<evidence type="ECO:0000256" key="4">
    <source>
        <dbReference type="ARBA" id="ARBA00022989"/>
    </source>
</evidence>
<feature type="transmembrane region" description="Helical" evidence="7">
    <location>
        <begin position="7"/>
        <end position="24"/>
    </location>
</feature>
<protein>
    <submittedName>
        <fullName evidence="8">Unannotated protein</fullName>
    </submittedName>
</protein>
<evidence type="ECO:0000256" key="6">
    <source>
        <dbReference type="ARBA" id="ARBA00047816"/>
    </source>
</evidence>
<evidence type="ECO:0000256" key="1">
    <source>
        <dbReference type="ARBA" id="ARBA00004651"/>
    </source>
</evidence>
<name>A0A6J5ZSJ8_9ZZZZ</name>
<keyword evidence="3 7" id="KW-0812">Transmembrane</keyword>
<evidence type="ECO:0000256" key="5">
    <source>
        <dbReference type="ARBA" id="ARBA00023136"/>
    </source>
</evidence>
<evidence type="ECO:0000313" key="8">
    <source>
        <dbReference type="EMBL" id="CAB4345055.1"/>
    </source>
</evidence>
<dbReference type="GO" id="GO:0004129">
    <property type="term" value="F:cytochrome-c oxidase activity"/>
    <property type="evidence" value="ECO:0007669"/>
    <property type="project" value="UniProtKB-EC"/>
</dbReference>
<feature type="transmembrane region" description="Helical" evidence="7">
    <location>
        <begin position="30"/>
        <end position="51"/>
    </location>
</feature>
<keyword evidence="2" id="KW-1003">Cell membrane</keyword>
<evidence type="ECO:0000256" key="2">
    <source>
        <dbReference type="ARBA" id="ARBA00022475"/>
    </source>
</evidence>
<evidence type="ECO:0000256" key="3">
    <source>
        <dbReference type="ARBA" id="ARBA00022692"/>
    </source>
</evidence>
<dbReference type="GO" id="GO:0005886">
    <property type="term" value="C:plasma membrane"/>
    <property type="evidence" value="ECO:0007669"/>
    <property type="project" value="UniProtKB-SubCell"/>
</dbReference>
<sequence>MKLGGKLFAYGTLFYFLVATVYAYMSKDPIGTTVIALTGGLAFLVAFYMLFTAKRVGPLPEDNPIAEISDADTDYGFYSPHSWWPLVLGFSTFIFVLGFVFAAWLAVLGFITLVFGLTGFLFEYYRGEFVQ</sequence>
<dbReference type="AlphaFoldDB" id="A0A6J5ZSJ8"/>
<dbReference type="Pfam" id="PF12270">
    <property type="entry name" value="Cyt_c_ox_IV"/>
    <property type="match status" value="1"/>
</dbReference>
<organism evidence="8">
    <name type="scientific">freshwater metagenome</name>
    <dbReference type="NCBI Taxonomy" id="449393"/>
    <lineage>
        <taxon>unclassified sequences</taxon>
        <taxon>metagenomes</taxon>
        <taxon>ecological metagenomes</taxon>
    </lineage>
</organism>
<proteinExistence type="predicted"/>
<comment type="catalytic activity">
    <reaction evidence="6">
        <text>4 Fe(II)-[cytochrome c] + O2 + 8 H(+)(in) = 4 Fe(III)-[cytochrome c] + 2 H2O + 4 H(+)(out)</text>
        <dbReference type="Rhea" id="RHEA:11436"/>
        <dbReference type="Rhea" id="RHEA-COMP:10350"/>
        <dbReference type="Rhea" id="RHEA-COMP:14399"/>
        <dbReference type="ChEBI" id="CHEBI:15377"/>
        <dbReference type="ChEBI" id="CHEBI:15378"/>
        <dbReference type="ChEBI" id="CHEBI:15379"/>
        <dbReference type="ChEBI" id="CHEBI:29033"/>
        <dbReference type="ChEBI" id="CHEBI:29034"/>
        <dbReference type="EC" id="7.1.1.9"/>
    </reaction>
</comment>
<evidence type="ECO:0000256" key="7">
    <source>
        <dbReference type="SAM" id="Phobius"/>
    </source>
</evidence>
<keyword evidence="4 7" id="KW-1133">Transmembrane helix</keyword>